<keyword evidence="2" id="KW-1185">Reference proteome</keyword>
<sequence length="240" mass="26988">MTLLVEDEMVALEEHHNGENELKITKKASKRFRRSVILSVVSAVVSMVTFVSCVIVTIIVFRVLSQHKPVGQESKHDLRPIYIFPNGSSPGEEYPVSYMVLDRASLSDDEEILRWQGFQNQTYTRGGIKYAERFFEVPKTGYYDLHLTLSFDTHISDGGDYVMIYNCIVTSSGVTLGCNRMRHRKGWAGQSRVLVTSRWLTRGEKVGATLTPGKSKKSVHGNPQENAFEIRLVTTAANGK</sequence>
<dbReference type="AlphaFoldDB" id="A0A8B8EN82"/>
<dbReference type="OrthoDB" id="10446464at2759"/>
<keyword evidence="1" id="KW-0812">Transmembrane</keyword>
<evidence type="ECO:0000313" key="2">
    <source>
        <dbReference type="Proteomes" id="UP000694844"/>
    </source>
</evidence>
<feature type="transmembrane region" description="Helical" evidence="1">
    <location>
        <begin position="36"/>
        <end position="64"/>
    </location>
</feature>
<accession>A0A8B8EN82</accession>
<dbReference type="Gene3D" id="2.60.120.40">
    <property type="match status" value="1"/>
</dbReference>
<dbReference type="KEGG" id="cvn:111135525"/>
<gene>
    <name evidence="3" type="primary">LOC111135525</name>
</gene>
<name>A0A8B8EN82_CRAVI</name>
<keyword evidence="1" id="KW-1133">Transmembrane helix</keyword>
<dbReference type="SUPFAM" id="SSF49842">
    <property type="entry name" value="TNF-like"/>
    <property type="match status" value="1"/>
</dbReference>
<protein>
    <submittedName>
        <fullName evidence="3">Uncharacterized protein LOC111135525</fullName>
    </submittedName>
</protein>
<reference evidence="3" key="1">
    <citation type="submission" date="2025-08" db="UniProtKB">
        <authorList>
            <consortium name="RefSeq"/>
        </authorList>
    </citation>
    <scope>IDENTIFICATION</scope>
    <source>
        <tissue evidence="3">Whole sample</tissue>
    </source>
</reference>
<proteinExistence type="predicted"/>
<dbReference type="Proteomes" id="UP000694844">
    <property type="component" value="Chromosome 5"/>
</dbReference>
<organism evidence="2 3">
    <name type="scientific">Crassostrea virginica</name>
    <name type="common">Eastern oyster</name>
    <dbReference type="NCBI Taxonomy" id="6565"/>
    <lineage>
        <taxon>Eukaryota</taxon>
        <taxon>Metazoa</taxon>
        <taxon>Spiralia</taxon>
        <taxon>Lophotrochozoa</taxon>
        <taxon>Mollusca</taxon>
        <taxon>Bivalvia</taxon>
        <taxon>Autobranchia</taxon>
        <taxon>Pteriomorphia</taxon>
        <taxon>Ostreida</taxon>
        <taxon>Ostreoidea</taxon>
        <taxon>Ostreidae</taxon>
        <taxon>Crassostrea</taxon>
    </lineage>
</organism>
<keyword evidence="1" id="KW-0472">Membrane</keyword>
<dbReference type="GeneID" id="111135525"/>
<evidence type="ECO:0000313" key="3">
    <source>
        <dbReference type="RefSeq" id="XP_022341381.1"/>
    </source>
</evidence>
<dbReference type="RefSeq" id="XP_022341381.1">
    <property type="nucleotide sequence ID" value="XM_022485673.1"/>
</dbReference>
<dbReference type="InterPro" id="IPR008983">
    <property type="entry name" value="Tumour_necrosis_fac-like_dom"/>
</dbReference>
<evidence type="ECO:0000256" key="1">
    <source>
        <dbReference type="SAM" id="Phobius"/>
    </source>
</evidence>